<dbReference type="PRINTS" id="PR00320">
    <property type="entry name" value="GPROTEINBRPT"/>
</dbReference>
<evidence type="ECO:0000256" key="6">
    <source>
        <dbReference type="PROSITE-ProRule" id="PRU00221"/>
    </source>
</evidence>
<evidence type="ECO:0000256" key="1">
    <source>
        <dbReference type="ARBA" id="ARBA00008075"/>
    </source>
</evidence>
<feature type="compositionally biased region" description="Polar residues" evidence="7">
    <location>
        <begin position="71"/>
        <end position="92"/>
    </location>
</feature>
<name>A0A7S0CKT2_9STRA</name>
<feature type="repeat" description="WD" evidence="6">
    <location>
        <begin position="405"/>
        <end position="435"/>
    </location>
</feature>
<dbReference type="InterPro" id="IPR019775">
    <property type="entry name" value="WD40_repeat_CS"/>
</dbReference>
<keyword evidence="4" id="KW-0805">Transcription regulation</keyword>
<dbReference type="InterPro" id="IPR001680">
    <property type="entry name" value="WD40_rpt"/>
</dbReference>
<dbReference type="InterPro" id="IPR051243">
    <property type="entry name" value="PcG_WD-repeat"/>
</dbReference>
<comment type="similarity">
    <text evidence="1">Belongs to the WD repeat ESC family.</text>
</comment>
<dbReference type="Gene3D" id="2.130.10.10">
    <property type="entry name" value="YVTN repeat-like/Quinoprotein amine dehydrogenase"/>
    <property type="match status" value="1"/>
</dbReference>
<dbReference type="Pfam" id="PF00400">
    <property type="entry name" value="WD40"/>
    <property type="match status" value="3"/>
</dbReference>
<dbReference type="PROSITE" id="PS50294">
    <property type="entry name" value="WD_REPEATS_REGION"/>
    <property type="match status" value="3"/>
</dbReference>
<feature type="region of interest" description="Disordered" evidence="7">
    <location>
        <begin position="70"/>
        <end position="97"/>
    </location>
</feature>
<evidence type="ECO:0000256" key="2">
    <source>
        <dbReference type="ARBA" id="ARBA00022574"/>
    </source>
</evidence>
<dbReference type="EMBL" id="HBEL01048404">
    <property type="protein sequence ID" value="CAD8426227.1"/>
    <property type="molecule type" value="Transcribed_RNA"/>
</dbReference>
<dbReference type="InterPro" id="IPR036322">
    <property type="entry name" value="WD40_repeat_dom_sf"/>
</dbReference>
<keyword evidence="2 6" id="KW-0853">WD repeat</keyword>
<evidence type="ECO:0000256" key="5">
    <source>
        <dbReference type="ARBA" id="ARBA00023163"/>
    </source>
</evidence>
<accession>A0A7S0CKT2</accession>
<dbReference type="PANTHER" id="PTHR10253">
    <property type="entry name" value="POLYCOMB PROTEIN"/>
    <property type="match status" value="1"/>
</dbReference>
<feature type="repeat" description="WD" evidence="6">
    <location>
        <begin position="214"/>
        <end position="255"/>
    </location>
</feature>
<evidence type="ECO:0000313" key="8">
    <source>
        <dbReference type="EMBL" id="CAD8426227.1"/>
    </source>
</evidence>
<dbReference type="InterPro" id="IPR015943">
    <property type="entry name" value="WD40/YVTN_repeat-like_dom_sf"/>
</dbReference>
<dbReference type="SUPFAM" id="SSF50978">
    <property type="entry name" value="WD40 repeat-like"/>
    <property type="match status" value="1"/>
</dbReference>
<protein>
    <submittedName>
        <fullName evidence="8">Uncharacterized protein</fullName>
    </submittedName>
</protein>
<proteinExistence type="inferred from homology"/>
<dbReference type="PROSITE" id="PS50082">
    <property type="entry name" value="WD_REPEATS_2"/>
    <property type="match status" value="3"/>
</dbReference>
<feature type="repeat" description="WD" evidence="6">
    <location>
        <begin position="168"/>
        <end position="210"/>
    </location>
</feature>
<organism evidence="8">
    <name type="scientific">Proboscia inermis</name>
    <dbReference type="NCBI Taxonomy" id="420281"/>
    <lineage>
        <taxon>Eukaryota</taxon>
        <taxon>Sar</taxon>
        <taxon>Stramenopiles</taxon>
        <taxon>Ochrophyta</taxon>
        <taxon>Bacillariophyta</taxon>
        <taxon>Coscinodiscophyceae</taxon>
        <taxon>Rhizosoleniophycidae</taxon>
        <taxon>Rhizosoleniales</taxon>
        <taxon>Rhizosoleniaceae</taxon>
        <taxon>Proboscia</taxon>
    </lineage>
</organism>
<reference evidence="8" key="1">
    <citation type="submission" date="2021-01" db="EMBL/GenBank/DDBJ databases">
        <authorList>
            <person name="Corre E."/>
            <person name="Pelletier E."/>
            <person name="Niang G."/>
            <person name="Scheremetjew M."/>
            <person name="Finn R."/>
            <person name="Kale V."/>
            <person name="Holt S."/>
            <person name="Cochrane G."/>
            <person name="Meng A."/>
            <person name="Brown T."/>
            <person name="Cohen L."/>
        </authorList>
    </citation>
    <scope>NUCLEOTIDE SEQUENCE</scope>
    <source>
        <strain evidence="8">CCAP1064/1</strain>
    </source>
</reference>
<dbReference type="PROSITE" id="PS00678">
    <property type="entry name" value="WD_REPEATS_1"/>
    <property type="match status" value="1"/>
</dbReference>
<evidence type="ECO:0000256" key="7">
    <source>
        <dbReference type="SAM" id="MobiDB-lite"/>
    </source>
</evidence>
<evidence type="ECO:0000256" key="4">
    <source>
        <dbReference type="ARBA" id="ARBA00023015"/>
    </source>
</evidence>
<dbReference type="SMART" id="SM00320">
    <property type="entry name" value="WD40"/>
    <property type="match status" value="5"/>
</dbReference>
<keyword evidence="5" id="KW-0804">Transcription</keyword>
<keyword evidence="3" id="KW-0677">Repeat</keyword>
<sequence length="435" mass="49265">MANKPHEASKGPLKVRQAYVDSDAEEIFYTCAFGGRGANLQKFILEQRAALSSALTDHFVKEKLESKDQVVLSSKQPSPLTKRQRTEGSSLPATEGFSKCDNIPQMHSQNILSDKKITCRVKHQITKNFYQFLGNFYCFDGPQLLCCAGKRGVIKVIDTTRKALILTLSGHGDEVYDMKFSPIDEWLLLTASKDESIRLWNLQSATCVAIFAGHNGHRDSVLAVDFHPLGNMFVSAGMDTTIKLWNLDNEVVSQAIIQSRERKYLSGQNVHDSKEIKSQNETEQHYNSVFRTRFEQIPCFSTKQVHTDYVDCVQFMGNLVLSKSISNAIVLWKPDLSDAKCGYICDKVIALREFHINQCESWFIRFHTFNFMLAVGNNIGEIKIWKICSSPQKRHFANLTHQHCTSTIRMVSFSPDGNSLVAVCDDATIWKWDTN</sequence>
<gene>
    <name evidence="8" type="ORF">PINE0816_LOCUS22389</name>
</gene>
<dbReference type="AlphaFoldDB" id="A0A7S0CKT2"/>
<evidence type="ECO:0000256" key="3">
    <source>
        <dbReference type="ARBA" id="ARBA00022737"/>
    </source>
</evidence>
<dbReference type="InterPro" id="IPR020472">
    <property type="entry name" value="WD40_PAC1"/>
</dbReference>